<reference evidence="3 4" key="1">
    <citation type="submission" date="2024-09" db="EMBL/GenBank/DDBJ databases">
        <authorList>
            <person name="Sun Q."/>
            <person name="Mori K."/>
        </authorList>
    </citation>
    <scope>NUCLEOTIDE SEQUENCE [LARGE SCALE GENOMIC DNA]</scope>
    <source>
        <strain evidence="3 4">CECT 7682</strain>
    </source>
</reference>
<dbReference type="Gene3D" id="3.40.50.1820">
    <property type="entry name" value="alpha/beta hydrolase"/>
    <property type="match status" value="1"/>
</dbReference>
<dbReference type="PROSITE" id="PS51257">
    <property type="entry name" value="PROKAR_LIPOPROTEIN"/>
    <property type="match status" value="1"/>
</dbReference>
<comment type="caution">
    <text evidence="3">The sequence shown here is derived from an EMBL/GenBank/DDBJ whole genome shotgun (WGS) entry which is preliminary data.</text>
</comment>
<dbReference type="InterPro" id="IPR000073">
    <property type="entry name" value="AB_hydrolase_1"/>
</dbReference>
<keyword evidence="3" id="KW-0378">Hydrolase</keyword>
<dbReference type="PANTHER" id="PTHR43798">
    <property type="entry name" value="MONOACYLGLYCEROL LIPASE"/>
    <property type="match status" value="1"/>
</dbReference>
<evidence type="ECO:0000313" key="3">
    <source>
        <dbReference type="EMBL" id="MFB9210184.1"/>
    </source>
</evidence>
<evidence type="ECO:0000313" key="4">
    <source>
        <dbReference type="Proteomes" id="UP001589654"/>
    </source>
</evidence>
<keyword evidence="1" id="KW-0732">Signal</keyword>
<dbReference type="InterPro" id="IPR029058">
    <property type="entry name" value="AB_hydrolase_fold"/>
</dbReference>
<keyword evidence="4" id="KW-1185">Reference proteome</keyword>
<feature type="domain" description="AB hydrolase-1" evidence="2">
    <location>
        <begin position="60"/>
        <end position="299"/>
    </location>
</feature>
<evidence type="ECO:0000259" key="2">
    <source>
        <dbReference type="Pfam" id="PF00561"/>
    </source>
</evidence>
<accession>A0ABV5J033</accession>
<dbReference type="EMBL" id="JBHMEW010000003">
    <property type="protein sequence ID" value="MFB9210184.1"/>
    <property type="molecule type" value="Genomic_DNA"/>
</dbReference>
<feature type="chain" id="PRO_5047498735" evidence="1">
    <location>
        <begin position="22"/>
        <end position="313"/>
    </location>
</feature>
<proteinExistence type="predicted"/>
<dbReference type="GO" id="GO:0016787">
    <property type="term" value="F:hydrolase activity"/>
    <property type="evidence" value="ECO:0007669"/>
    <property type="project" value="UniProtKB-KW"/>
</dbReference>
<organism evidence="3 4">
    <name type="scientific">Echinicola jeungdonensis</name>
    <dbReference type="NCBI Taxonomy" id="709343"/>
    <lineage>
        <taxon>Bacteria</taxon>
        <taxon>Pseudomonadati</taxon>
        <taxon>Bacteroidota</taxon>
        <taxon>Cytophagia</taxon>
        <taxon>Cytophagales</taxon>
        <taxon>Cyclobacteriaceae</taxon>
        <taxon>Echinicola</taxon>
    </lineage>
</organism>
<name>A0ABV5J033_9BACT</name>
<dbReference type="InterPro" id="IPR050266">
    <property type="entry name" value="AB_hydrolase_sf"/>
</dbReference>
<dbReference type="SUPFAM" id="SSF53474">
    <property type="entry name" value="alpha/beta-Hydrolases"/>
    <property type="match status" value="1"/>
</dbReference>
<protein>
    <submittedName>
        <fullName evidence="3">Alpha/beta fold hydrolase</fullName>
    </submittedName>
</protein>
<evidence type="ECO:0000256" key="1">
    <source>
        <dbReference type="SAM" id="SignalP"/>
    </source>
</evidence>
<sequence length="313" mass="34333">MKALKFTTLLLLLIGFLGCKTQNPTLQEKSQTETLAVDRPKSVNVRGETIHYIEKGNGEPIILIHGAIGDYNAWALQMDTLALNHRAIAISRRYAWPNQQPGPDVSFDCTVALHAKDIVGFMEEMKISSAHLIGHSYGAMIALRTTIDHPSKVKSLVLGEPGVETMLSGTVKGDSLINDFRTNFDVAVSLYKRGKHEEAVRQFLITVLGSDEVYDVVPQAVRDGWLQNLVEGICIAETQDLASISHEELSQIKAPVLLIKGQNSPAYLATASDSLNLVLPNSELRLLPNASHGLQGENPSEFNKLVVKFLNDN</sequence>
<gene>
    <name evidence="3" type="ORF">ACFFUR_00055</name>
</gene>
<dbReference type="Pfam" id="PF00561">
    <property type="entry name" value="Abhydrolase_1"/>
    <property type="match status" value="1"/>
</dbReference>
<dbReference type="RefSeq" id="WP_290247590.1">
    <property type="nucleotide sequence ID" value="NZ_JAUFQT010000001.1"/>
</dbReference>
<feature type="signal peptide" evidence="1">
    <location>
        <begin position="1"/>
        <end position="21"/>
    </location>
</feature>
<dbReference type="Proteomes" id="UP001589654">
    <property type="component" value="Unassembled WGS sequence"/>
</dbReference>